<evidence type="ECO:0000313" key="2">
    <source>
        <dbReference type="EMBL" id="KAK8840183.1"/>
    </source>
</evidence>
<comment type="caution">
    <text evidence="2">The sequence shown here is derived from an EMBL/GenBank/DDBJ whole genome shotgun (WGS) entry which is preliminary data.</text>
</comment>
<dbReference type="SUPFAM" id="SSF55874">
    <property type="entry name" value="ATPase domain of HSP90 chaperone/DNA topoisomerase II/histidine kinase"/>
    <property type="match status" value="3"/>
</dbReference>
<proteinExistence type="predicted"/>
<protein>
    <recommendedName>
        <fullName evidence="4">Protein NO VEIN C-terminal domain-containing protein</fullName>
    </recommendedName>
</protein>
<keyword evidence="1" id="KW-0175">Coiled coil</keyword>
<gene>
    <name evidence="2" type="ORF">M9Y10_031127</name>
</gene>
<name>A0ABR2H2U8_9EUKA</name>
<keyword evidence="3" id="KW-1185">Reference proteome</keyword>
<organism evidence="2 3">
    <name type="scientific">Tritrichomonas musculus</name>
    <dbReference type="NCBI Taxonomy" id="1915356"/>
    <lineage>
        <taxon>Eukaryota</taxon>
        <taxon>Metamonada</taxon>
        <taxon>Parabasalia</taxon>
        <taxon>Tritrichomonadida</taxon>
        <taxon>Tritrichomonadidae</taxon>
        <taxon>Tritrichomonas</taxon>
    </lineage>
</organism>
<feature type="coiled-coil region" evidence="1">
    <location>
        <begin position="1747"/>
        <end position="1774"/>
    </location>
</feature>
<accession>A0ABR2H2U8</accession>
<evidence type="ECO:0000256" key="1">
    <source>
        <dbReference type="SAM" id="Coils"/>
    </source>
</evidence>
<dbReference type="Gene3D" id="3.30.565.10">
    <property type="entry name" value="Histidine kinase-like ATPase, C-terminal domain"/>
    <property type="match status" value="2"/>
</dbReference>
<reference evidence="2 3" key="1">
    <citation type="submission" date="2024-04" db="EMBL/GenBank/DDBJ databases">
        <title>Tritrichomonas musculus Genome.</title>
        <authorList>
            <person name="Alves-Ferreira E."/>
            <person name="Grigg M."/>
            <person name="Lorenzi H."/>
            <person name="Galac M."/>
        </authorList>
    </citation>
    <scope>NUCLEOTIDE SEQUENCE [LARGE SCALE GENOMIC DNA]</scope>
    <source>
        <strain evidence="2 3">EAF2021</strain>
    </source>
</reference>
<sequence>MFQTAEDRLELVQNLYVANVRNRLRELETPDTDLKKRWIWELIQNAKDCSKEAACFIKNTDKLPFTRKNQTVDIKIQYDKSKKMVVFMHNGFPFTNRTLDSLMYKNSTKESEDDNTGRFGTGFMTSHTLSRVVPINAPFLSYVNKKWELSYISAIVYREGSSDKQLKQEFLKMEKSKKCYKYDQNNEMHKWTIFQYQLTNDIGFQSAELGIQSFRDNIMEVLLFCEEINSIQLNNEDPIFSSAVSKNNNLTQTLVKQNIFTNIQVVEKVIVYSKQRTFIVATVDDPNVEYSKKYSKDHDKDYSEKRLKCSIAFEIDSNRNIVDLKKDKICLFCTFPLIGSENYQFPFVLNSPHFETFTERNGIILEGDEFNSNKILTNSGLNFLIINTSIELFKIILQWLIQYDYTNFASFSNGLIFNDKTLPQMKPFLNNFREILENSKIIHNSENVKTVFKQTFILNFNKVKDPKTFHNLASEFYSNVASFEECQQWQNKTWSSISILNVESFVDHIQKVSQNTQNSSSSFKFSCKLFKQGLDSLQSNDFIFLNTLYTFLLKEESENSITANSIFSKYQIVLNSSNQLTSIQFLKSNSNCSKDFNKIMELCPSWRNKIIHPQISCFNSLIPKVSIDDAISEIKSNLDKKRDDIQFLLSFIRYSLNGNEHRNKMYRVAKLFYNAPKQINVTDVDEKIWQKIDSQFLTKINDEINKDKGKKFTKSLEDLNIFYELYQKFHFNNSFLVPNTNLELIDKNQLGFISADIDPVLLEALGPFINLTQFAHPSITSVNFRKVYNLDSLIQTVNSTDFYIDNGDFLDNHFFTVLSIIPPESNERLYNFQTNIRELAKFFSFPDIKMIKASIINELFWKKANEIFIDGMANILLTQGNVTNLAKSLNQTEETVFNYLNLYYEVLKIDDNPNRQKKAIIPNYKGSFIQAENLFLSNGISDELFDLYNAIHPESDIREKFAHPKVNCNFLSIIDFKQFISSICDGVSDDQLINDSRILQAISNLNISKNSDSSQAENEILLQKLYVANIKNRLNEIKNPTENDKIRWPWELIQNAKDSLYASSNLDNQKEIEISIQIKINPKTKKYTEVKFCHNGPPFTENSFIGLLYKISQEKNNSETTGRFGTGFISTHVLSKVVQIKGNKIDKEGKISGFTATLYREGLNDPDIINDFKAMQQSQKKNLSPFTHTEFTYKIKSEESRECVKLGLQHFKDHIAAALINCPEIKFIVIFENDNHTKYSMSKMIQNKINNTSYYICDCYENSRLYKKFIVLSNEEHKTNISVEINEQNKIVPIKKNMESISIVFPLVGSKLHSLPFYLNSSKFEPSTERNALILNGKETIEGSLTNTGKNRFLLMKSIDLYKDMIDILNSIPCSNIFELSRGLVLTKEPYPSFDMDWYQKNFLKSMKEILSNNVYVYTEQGEKVLLKDAYFPSKKIDKNIFPQFITLANRYCKNIVCLNDAIIWRDRIWDELSIVEIEDLIHDVEKDESLFEDPTLAYLNDFLGFIWCIDRNILYDYKLIPDMNNKLHSLSKEKEKFDMKESKTVQGQIIDIMESIEIKWRSTHMNDQISSISLPEDKIIDAESRIIEKIKENNEMSFEMMKFVQNGVDFRQYMFYFVTGLNIRDYTAIIVNDINPSIWEFADNYVLSQIVTMISDFQPEKVKSLIEYFKVFLPFYQTYQKDEEFLNSTKIFPNANFVLHKKTELKNKNESFHDYLNPTMIEYFEKDLNDDIMHPEINKFIKVKSTESINDILAIINNKIDQLEKEKQLIVAEKVLCLIPHNEAKQSKQMLLFYLYQALIKDDLIHIPISAYGFESRLEKSNNIIIQHVCSKIEETNTLDNFIKTFSINDENLCFNILNTMFSFASNYLDDFKIIPDQKGEFRLKKDLKEDPGIEDDLLECISYFKIDSISKYNFADKRVKVNLDKIKVLQFYKDLISMFTEALGKEKVDYKVFELIKKINNINDNFFDIVSSPKMTEDQKARIKILKNAHIQYIQNKLKDLKSPNIADYKRWPFELIQNANNTLLSSKEKRQINIWFEFRDKSVIFRHNGLPFTNDSLFSLLYQCSDSKKDDAGQASKFGSGFLSTHILSKEINLSGDVQTQNGISGFSVSMYRDGSTPEKLYEGVVKMEESLEKNQEIKNLTTFEFILKDTNSKQASVEGHKSLVANIGPLLIFNPTIESITIITKTRKNEYRASHEEGNIQTITITNKSNKQEIFNRFILCNSKPNYKEKTIFDITCLLQINNQNEIQKITAESLFTSYPMFLKKSFYSPFIISSPNFEHNGKNRNRIKLESKEGSNENEEFLINKFIFTKSADLFEQMISIAISLNCTKFYNIYSRLHCIAGTEYLKEDFYNKMEKVLFTFPVFETSQGMRKMEEVNMPFIEKYEDFILEKDEKTQKEKDLTSAQKKELYDEFYHLVSQLSANTKFLVEYESCLEWNNGLHLHQTHSLFTSKLTINDFISLIQNYQKVSDLLLTDNDEIEAKILFIRNVIIYIKKFNDHKDIFKYNKILLDEKGRFVSSGDLYYFNVQPIFIEMLDVVNFNYREKKIHHEIEDLFDINSQILKIFELKEAIKEIIDNTNNENAVFLMKYIIKGDEKRKQMFKYTQFFINESIQSVELPEVDQKEYNIKGMFSNADEYIFDQLIEKVQTYDIQKNLQFFMEFFKFMREIASYGDFNSTKIFPNQKYKLCTAYELNIDDINDENFKIVLENALKIDLRSRLLLKEFAEMILLEHLKITDISYMIIESPEFPNLHKIDKSFRHQFYSIIFQYSEINEKVKQIVGILNFFLKAGLKLPESSNGKLSSELTNKVIEVAIKEIIEFISKFSTFSDLSSSIEKDQQKQSNILTSSIYDNLSLFYNFSTEGKIFPNRMKEFVELEEISWLHDPTINNEDMEKLFEYLILFSESDEIKGKVLDESINVCEPLQKVIKISDLKWLSTELMQFVNQKDKKLFNQFLMYIRSSKELKNAFAPLLKSKYEEEFDQFLTYLINLEDEKEISYTGQALVYEVLLNSKKFSVVKWSAKSDAKTNFQITLGNGHKYFINEKDDHYDIYAEDLKKKKFFFKIKSTKDVEDDDKKFSFAVSKAQFKFASDLSNKGSQFVLVLVKNVLQSPEYLFLTKQNEIFTL</sequence>
<dbReference type="NCBIfam" id="NF047352">
    <property type="entry name" value="P_loop_sacsin"/>
    <property type="match status" value="2"/>
</dbReference>
<evidence type="ECO:0008006" key="4">
    <source>
        <dbReference type="Google" id="ProtNLM"/>
    </source>
</evidence>
<dbReference type="EMBL" id="JAPFFF010000048">
    <property type="protein sequence ID" value="KAK8840183.1"/>
    <property type="molecule type" value="Genomic_DNA"/>
</dbReference>
<evidence type="ECO:0000313" key="3">
    <source>
        <dbReference type="Proteomes" id="UP001470230"/>
    </source>
</evidence>
<dbReference type="InterPro" id="IPR036890">
    <property type="entry name" value="HATPase_C_sf"/>
</dbReference>
<dbReference type="Proteomes" id="UP001470230">
    <property type="component" value="Unassembled WGS sequence"/>
</dbReference>